<evidence type="ECO:0000313" key="1">
    <source>
        <dbReference type="EMBL" id="TYC14772.1"/>
    </source>
</evidence>
<dbReference type="RefSeq" id="WP_148380639.1">
    <property type="nucleotide sequence ID" value="NZ_VSKN01000005.1"/>
</dbReference>
<reference evidence="1 2" key="1">
    <citation type="submission" date="2019-08" db="EMBL/GenBank/DDBJ databases">
        <title>Genomes of Antarctic Bizionia species.</title>
        <authorList>
            <person name="Bowman J.P."/>
        </authorList>
    </citation>
    <scope>NUCLEOTIDE SEQUENCE [LARGE SCALE GENOMIC DNA]</scope>
    <source>
        <strain evidence="1 2">IC164</strain>
    </source>
</reference>
<dbReference type="EMBL" id="VSKN01000005">
    <property type="protein sequence ID" value="TYC14772.1"/>
    <property type="molecule type" value="Genomic_DNA"/>
</dbReference>
<dbReference type="Proteomes" id="UP000323621">
    <property type="component" value="Unassembled WGS sequence"/>
</dbReference>
<gene>
    <name evidence="1" type="ORF">ES677_05170</name>
</gene>
<sequence length="441" mass="51483">MASSMIYIPPVKDCSYIDIEANMAVHINDTFTNKNVFKISDSLKEEELPLLTYDFKSKKWLTGRYIGKLFFNYNNQEYCFEVIPRFGNAAVMQLLEEIFNIKLAHSKSKNNLENKVHNELIKKLISIIWVKQLSKANVHGLPKNILKREHKGQTVKGRIDIRKTVLPLYNESVLISNSIEKQTDSTIIAILHKAYKILTKDYFLSQNMLTDGVKEVIISAASYKHKSITKNQYQSIKYGSMYANYKAIVDFSWQIIQRKNNTISQEQSKDTNDALFLDMAEIWENYLMTILKKKYSIGGWKVYSSKFNIYKSKDFKRGLIPDIILEKDDNVVVLDAKYKRMTTNFRDYDREDFFQIHTYGAFMQSQNKKVLGLGLIYPLLENFDQPQLESNFSHTLFGDSFSESWFKVDGIKLTESLEDLTVQKEAFLSRFQTNLSMYYVR</sequence>
<dbReference type="Pfam" id="PF10117">
    <property type="entry name" value="McrBC"/>
    <property type="match status" value="1"/>
</dbReference>
<comment type="caution">
    <text evidence="1">The sequence shown here is derived from an EMBL/GenBank/DDBJ whole genome shotgun (WGS) entry which is preliminary data.</text>
</comment>
<proteinExistence type="predicted"/>
<evidence type="ECO:0000313" key="2">
    <source>
        <dbReference type="Proteomes" id="UP000323621"/>
    </source>
</evidence>
<protein>
    <recommendedName>
        <fullName evidence="3">Restriction endonuclease</fullName>
    </recommendedName>
</protein>
<name>A0ABY3MBT5_9FLAO</name>
<evidence type="ECO:0008006" key="3">
    <source>
        <dbReference type="Google" id="ProtNLM"/>
    </source>
</evidence>
<dbReference type="InterPro" id="IPR019292">
    <property type="entry name" value="McrC"/>
</dbReference>
<keyword evidence="2" id="KW-1185">Reference proteome</keyword>
<dbReference type="PANTHER" id="PTHR38733">
    <property type="entry name" value="PROTEIN MCRC"/>
    <property type="match status" value="1"/>
</dbReference>
<dbReference type="PANTHER" id="PTHR38733:SF1">
    <property type="entry name" value="TYPE IV METHYL-DIRECTED RESTRICTION ENZYME ECOKMCRBC"/>
    <property type="match status" value="1"/>
</dbReference>
<organism evidence="1 2">
    <name type="scientific">Bizionia gelidisalsuginis</name>
    <dbReference type="NCBI Taxonomy" id="291188"/>
    <lineage>
        <taxon>Bacteria</taxon>
        <taxon>Pseudomonadati</taxon>
        <taxon>Bacteroidota</taxon>
        <taxon>Flavobacteriia</taxon>
        <taxon>Flavobacteriales</taxon>
        <taxon>Flavobacteriaceae</taxon>
        <taxon>Bizionia</taxon>
    </lineage>
</organism>
<accession>A0ABY3MBT5</accession>